<comment type="caution">
    <text evidence="2">The sequence shown here is derived from an EMBL/GenBank/DDBJ whole genome shotgun (WGS) entry which is preliminary data.</text>
</comment>
<evidence type="ECO:0000256" key="1">
    <source>
        <dbReference type="SAM" id="MobiDB-lite"/>
    </source>
</evidence>
<keyword evidence="3" id="KW-1185">Reference proteome</keyword>
<gene>
    <name evidence="2" type="ORF">B0T14DRAFT_494061</name>
</gene>
<accession>A0AA39WVI8</accession>
<dbReference type="Proteomes" id="UP001175000">
    <property type="component" value="Unassembled WGS sequence"/>
</dbReference>
<reference evidence="2" key="1">
    <citation type="submission" date="2023-06" db="EMBL/GenBank/DDBJ databases">
        <title>Genome-scale phylogeny and comparative genomics of the fungal order Sordariales.</title>
        <authorList>
            <consortium name="Lawrence Berkeley National Laboratory"/>
            <person name="Hensen N."/>
            <person name="Bonometti L."/>
            <person name="Westerberg I."/>
            <person name="Brannstrom I.O."/>
            <person name="Guillou S."/>
            <person name="Cros-Aarteil S."/>
            <person name="Calhoun S."/>
            <person name="Haridas S."/>
            <person name="Kuo A."/>
            <person name="Mondo S."/>
            <person name="Pangilinan J."/>
            <person name="Riley R."/>
            <person name="Labutti K."/>
            <person name="Andreopoulos B."/>
            <person name="Lipzen A."/>
            <person name="Chen C."/>
            <person name="Yanf M."/>
            <person name="Daum C."/>
            <person name="Ng V."/>
            <person name="Clum A."/>
            <person name="Steindorff A."/>
            <person name="Ohm R."/>
            <person name="Martin F."/>
            <person name="Silar P."/>
            <person name="Natvig D."/>
            <person name="Lalanne C."/>
            <person name="Gautier V."/>
            <person name="Ament-Velasquez S.L."/>
            <person name="Kruys A."/>
            <person name="Hutchinson M.I."/>
            <person name="Powell A.J."/>
            <person name="Barry K."/>
            <person name="Miller A.N."/>
            <person name="Grigoriev I.V."/>
            <person name="Debuchy R."/>
            <person name="Gladieux P."/>
            <person name="Thoren M.H."/>
            <person name="Johannesson H."/>
        </authorList>
    </citation>
    <scope>NUCLEOTIDE SEQUENCE</scope>
    <source>
        <strain evidence="2">CBS 606.72</strain>
    </source>
</reference>
<organism evidence="2 3">
    <name type="scientific">Immersiella caudata</name>
    <dbReference type="NCBI Taxonomy" id="314043"/>
    <lineage>
        <taxon>Eukaryota</taxon>
        <taxon>Fungi</taxon>
        <taxon>Dikarya</taxon>
        <taxon>Ascomycota</taxon>
        <taxon>Pezizomycotina</taxon>
        <taxon>Sordariomycetes</taxon>
        <taxon>Sordariomycetidae</taxon>
        <taxon>Sordariales</taxon>
        <taxon>Lasiosphaeriaceae</taxon>
        <taxon>Immersiella</taxon>
    </lineage>
</organism>
<proteinExistence type="predicted"/>
<feature type="region of interest" description="Disordered" evidence="1">
    <location>
        <begin position="1"/>
        <end position="20"/>
    </location>
</feature>
<dbReference type="AlphaFoldDB" id="A0AA39WVI8"/>
<name>A0AA39WVI8_9PEZI</name>
<sequence>MADTNEAKKKAQARKKTTKIPEENRAHREVYCRDCFAALLMMSPGRLAHRKADQCRGYRVGCTDRVKPVRGNKTCLECITRGRTCVKVEADCHALLIDLQDKYHAAFAKDVGSPEHDAWKAAAVACYDNEGNVLEGMRRLARRRADNTASAEEGVEDAS</sequence>
<protein>
    <submittedName>
        <fullName evidence="2">Uncharacterized protein</fullName>
    </submittedName>
</protein>
<evidence type="ECO:0000313" key="3">
    <source>
        <dbReference type="Proteomes" id="UP001175000"/>
    </source>
</evidence>
<evidence type="ECO:0000313" key="2">
    <source>
        <dbReference type="EMBL" id="KAK0622393.1"/>
    </source>
</evidence>
<dbReference type="EMBL" id="JAULSU010000003">
    <property type="protein sequence ID" value="KAK0622393.1"/>
    <property type="molecule type" value="Genomic_DNA"/>
</dbReference>